<accession>A0A402D2Y3</accession>
<dbReference type="Gene3D" id="3.30.700.10">
    <property type="entry name" value="Glycoprotein, Type 4 Pilin"/>
    <property type="match status" value="1"/>
</dbReference>
<dbReference type="RefSeq" id="WP_119323896.1">
    <property type="nucleotide sequence ID" value="NZ_AP025739.1"/>
</dbReference>
<dbReference type="InterPro" id="IPR012902">
    <property type="entry name" value="N_methyl_site"/>
</dbReference>
<dbReference type="OrthoDB" id="272450at2"/>
<organism evidence="1 2">
    <name type="scientific">Capsulimonas corticalis</name>
    <dbReference type="NCBI Taxonomy" id="2219043"/>
    <lineage>
        <taxon>Bacteria</taxon>
        <taxon>Bacillati</taxon>
        <taxon>Armatimonadota</taxon>
        <taxon>Armatimonadia</taxon>
        <taxon>Capsulimonadales</taxon>
        <taxon>Capsulimonadaceae</taxon>
        <taxon>Capsulimonas</taxon>
    </lineage>
</organism>
<proteinExistence type="predicted"/>
<keyword evidence="2" id="KW-1185">Reference proteome</keyword>
<dbReference type="PANTHER" id="PTHR30093">
    <property type="entry name" value="GENERAL SECRETION PATHWAY PROTEIN G"/>
    <property type="match status" value="1"/>
</dbReference>
<dbReference type="InterPro" id="IPR045584">
    <property type="entry name" value="Pilin-like"/>
</dbReference>
<dbReference type="AlphaFoldDB" id="A0A402D2Y3"/>
<evidence type="ECO:0000313" key="1">
    <source>
        <dbReference type="EMBL" id="BDI28357.1"/>
    </source>
</evidence>
<dbReference type="PANTHER" id="PTHR30093:SF2">
    <property type="entry name" value="TYPE II SECRETION SYSTEM PROTEIN H"/>
    <property type="match status" value="1"/>
</dbReference>
<dbReference type="Proteomes" id="UP000287394">
    <property type="component" value="Chromosome"/>
</dbReference>
<dbReference type="EMBL" id="AP025739">
    <property type="protein sequence ID" value="BDI28357.1"/>
    <property type="molecule type" value="Genomic_DNA"/>
</dbReference>
<evidence type="ECO:0000313" key="2">
    <source>
        <dbReference type="Proteomes" id="UP000287394"/>
    </source>
</evidence>
<protein>
    <submittedName>
        <fullName evidence="1">Uncharacterized protein</fullName>
    </submittedName>
</protein>
<dbReference type="Pfam" id="PF07963">
    <property type="entry name" value="N_methyl"/>
    <property type="match status" value="1"/>
</dbReference>
<dbReference type="SUPFAM" id="SSF54523">
    <property type="entry name" value="Pili subunits"/>
    <property type="match status" value="1"/>
</dbReference>
<gene>
    <name evidence="1" type="ORF">CCAX7_004080</name>
</gene>
<sequence length="278" mass="29706">MKKSQFFPSRHSGFTLIELLVVIAIIAILAAILFPVFAKAREKARQISCASNEKQLGLGFLQYIQDNDESFPIGRSDFFYCAGWAHPVMPYLKSVGVFQCPDDPSQYSPAPGVRWQPVSYVVNNSFLGDGNGHQPAALASLNAPASTVLLCEAYGVVMDLNRIDQTDFSSAATMDTNYWSNGGKGCPTNCFAKYATGNPPGNQLNQYQGTNGVHTNGSNFLAADGHVKWLTATRISPGKDASAANNPEDDSGEHAAGTSYMNVNGGSSGSATLTFSKI</sequence>
<dbReference type="InterPro" id="IPR011453">
    <property type="entry name" value="DUF1559"/>
</dbReference>
<name>A0A402D2Y3_9BACT</name>
<dbReference type="KEGG" id="ccot:CCAX7_004080"/>
<dbReference type="NCBIfam" id="TIGR02532">
    <property type="entry name" value="IV_pilin_GFxxxE"/>
    <property type="match status" value="1"/>
</dbReference>
<reference evidence="1 2" key="1">
    <citation type="journal article" date="2019" name="Int. J. Syst. Evol. Microbiol.">
        <title>Capsulimonas corticalis gen. nov., sp. nov., an aerobic capsulated bacterium, of a novel bacterial order, Capsulimonadales ord. nov., of the class Armatimonadia of the phylum Armatimonadetes.</title>
        <authorList>
            <person name="Li J."/>
            <person name="Kudo C."/>
            <person name="Tonouchi A."/>
        </authorList>
    </citation>
    <scope>NUCLEOTIDE SEQUENCE [LARGE SCALE GENOMIC DNA]</scope>
    <source>
        <strain evidence="1 2">AX-7</strain>
    </source>
</reference>
<dbReference type="PROSITE" id="PS00409">
    <property type="entry name" value="PROKAR_NTER_METHYL"/>
    <property type="match status" value="1"/>
</dbReference>
<dbReference type="Pfam" id="PF07596">
    <property type="entry name" value="SBP_bac_10"/>
    <property type="match status" value="1"/>
</dbReference>